<gene>
    <name evidence="2" type="ORF">HanXRQr2_Chr08g0347951</name>
</gene>
<dbReference type="SMART" id="SM01256">
    <property type="entry name" value="KNOX2"/>
    <property type="match status" value="1"/>
</dbReference>
<comment type="caution">
    <text evidence="2">The sequence shown here is derived from an EMBL/GenBank/DDBJ whole genome shotgun (WGS) entry which is preliminary data.</text>
</comment>
<sequence length="52" mass="6063">MTHYVLLLCSFKEQLQQHVRVHAMETVIACWQIEQSLKSFTGFVALLVWISV</sequence>
<dbReference type="Pfam" id="PF03791">
    <property type="entry name" value="KNOX2"/>
    <property type="match status" value="1"/>
</dbReference>
<keyword evidence="3" id="KW-1185">Reference proteome</keyword>
<reference evidence="2" key="1">
    <citation type="journal article" date="2017" name="Nature">
        <title>The sunflower genome provides insights into oil metabolism, flowering and Asterid evolution.</title>
        <authorList>
            <person name="Badouin H."/>
            <person name="Gouzy J."/>
            <person name="Grassa C.J."/>
            <person name="Murat F."/>
            <person name="Staton S.E."/>
            <person name="Cottret L."/>
            <person name="Lelandais-Briere C."/>
            <person name="Owens G.L."/>
            <person name="Carrere S."/>
            <person name="Mayjonade B."/>
            <person name="Legrand L."/>
            <person name="Gill N."/>
            <person name="Kane N.C."/>
            <person name="Bowers J.E."/>
            <person name="Hubner S."/>
            <person name="Bellec A."/>
            <person name="Berard A."/>
            <person name="Berges H."/>
            <person name="Blanchet N."/>
            <person name="Boniface M.C."/>
            <person name="Brunel D."/>
            <person name="Catrice O."/>
            <person name="Chaidir N."/>
            <person name="Claudel C."/>
            <person name="Donnadieu C."/>
            <person name="Faraut T."/>
            <person name="Fievet G."/>
            <person name="Helmstetter N."/>
            <person name="King M."/>
            <person name="Knapp S.J."/>
            <person name="Lai Z."/>
            <person name="Le Paslier M.C."/>
            <person name="Lippi Y."/>
            <person name="Lorenzon L."/>
            <person name="Mandel J.R."/>
            <person name="Marage G."/>
            <person name="Marchand G."/>
            <person name="Marquand E."/>
            <person name="Bret-Mestries E."/>
            <person name="Morien E."/>
            <person name="Nambeesan S."/>
            <person name="Nguyen T."/>
            <person name="Pegot-Espagnet P."/>
            <person name="Pouilly N."/>
            <person name="Raftis F."/>
            <person name="Sallet E."/>
            <person name="Schiex T."/>
            <person name="Thomas J."/>
            <person name="Vandecasteele C."/>
            <person name="Vares D."/>
            <person name="Vear F."/>
            <person name="Vautrin S."/>
            <person name="Crespi M."/>
            <person name="Mangin B."/>
            <person name="Burke J.M."/>
            <person name="Salse J."/>
            <person name="Munos S."/>
            <person name="Vincourt P."/>
            <person name="Rieseberg L.H."/>
            <person name="Langlade N.B."/>
        </authorList>
    </citation>
    <scope>NUCLEOTIDE SEQUENCE</scope>
    <source>
        <tissue evidence="2">Leaves</tissue>
    </source>
</reference>
<accession>A0A9K3IG74</accession>
<dbReference type="GO" id="GO:0005634">
    <property type="term" value="C:nucleus"/>
    <property type="evidence" value="ECO:0007669"/>
    <property type="project" value="InterPro"/>
</dbReference>
<dbReference type="AlphaFoldDB" id="A0A9K3IG74"/>
<evidence type="ECO:0000259" key="1">
    <source>
        <dbReference type="SMART" id="SM01256"/>
    </source>
</evidence>
<dbReference type="Gramene" id="mRNA:HanXRQr2_Chr08g0347951">
    <property type="protein sequence ID" value="mRNA:HanXRQr2_Chr08g0347951"/>
    <property type="gene ID" value="HanXRQr2_Chr08g0347951"/>
</dbReference>
<protein>
    <recommendedName>
        <fullName evidence="1">KNOX2 domain-containing protein</fullName>
    </recommendedName>
</protein>
<proteinExistence type="predicted"/>
<feature type="domain" description="KNOX2" evidence="1">
    <location>
        <begin position="1"/>
        <end position="42"/>
    </location>
</feature>
<name>A0A9K3IG74_HELAN</name>
<organism evidence="2 3">
    <name type="scientific">Helianthus annuus</name>
    <name type="common">Common sunflower</name>
    <dbReference type="NCBI Taxonomy" id="4232"/>
    <lineage>
        <taxon>Eukaryota</taxon>
        <taxon>Viridiplantae</taxon>
        <taxon>Streptophyta</taxon>
        <taxon>Embryophyta</taxon>
        <taxon>Tracheophyta</taxon>
        <taxon>Spermatophyta</taxon>
        <taxon>Magnoliopsida</taxon>
        <taxon>eudicotyledons</taxon>
        <taxon>Gunneridae</taxon>
        <taxon>Pentapetalae</taxon>
        <taxon>asterids</taxon>
        <taxon>campanulids</taxon>
        <taxon>Asterales</taxon>
        <taxon>Asteraceae</taxon>
        <taxon>Asteroideae</taxon>
        <taxon>Heliantheae alliance</taxon>
        <taxon>Heliantheae</taxon>
        <taxon>Helianthus</taxon>
    </lineage>
</organism>
<reference evidence="2" key="2">
    <citation type="submission" date="2020-06" db="EMBL/GenBank/DDBJ databases">
        <title>Helianthus annuus Genome sequencing and assembly Release 2.</title>
        <authorList>
            <person name="Gouzy J."/>
            <person name="Langlade N."/>
            <person name="Munos S."/>
        </authorList>
    </citation>
    <scope>NUCLEOTIDE SEQUENCE</scope>
    <source>
        <tissue evidence="2">Leaves</tissue>
    </source>
</reference>
<dbReference type="Proteomes" id="UP000215914">
    <property type="component" value="Unassembled WGS sequence"/>
</dbReference>
<evidence type="ECO:0000313" key="2">
    <source>
        <dbReference type="EMBL" id="KAF5796143.1"/>
    </source>
</evidence>
<dbReference type="EMBL" id="MNCJ02000323">
    <property type="protein sequence ID" value="KAF5796143.1"/>
    <property type="molecule type" value="Genomic_DNA"/>
</dbReference>
<dbReference type="GO" id="GO:0003677">
    <property type="term" value="F:DNA binding"/>
    <property type="evidence" value="ECO:0007669"/>
    <property type="project" value="InterPro"/>
</dbReference>
<dbReference type="InterPro" id="IPR005541">
    <property type="entry name" value="KNOX2"/>
</dbReference>
<evidence type="ECO:0000313" key="3">
    <source>
        <dbReference type="Proteomes" id="UP000215914"/>
    </source>
</evidence>